<dbReference type="PANTHER" id="PTHR36558:SF1">
    <property type="entry name" value="RESTRICTION ENDONUCLEASE DOMAIN-CONTAINING PROTEIN-RELATED"/>
    <property type="match status" value="1"/>
</dbReference>
<dbReference type="InterPro" id="IPR011335">
    <property type="entry name" value="Restrct_endonuc-II-like"/>
</dbReference>
<evidence type="ECO:0000313" key="2">
    <source>
        <dbReference type="EMBL" id="AUB82861.1"/>
    </source>
</evidence>
<protein>
    <recommendedName>
        <fullName evidence="1">Putative restriction endonuclease domain-containing protein</fullName>
    </recommendedName>
</protein>
<dbReference type="Pfam" id="PF05685">
    <property type="entry name" value="Uma2"/>
    <property type="match status" value="1"/>
</dbReference>
<dbReference type="KEGG" id="tsy:THSYN_19220"/>
<dbReference type="InterPro" id="IPR012296">
    <property type="entry name" value="Nuclease_put_TT1808"/>
</dbReference>
<sequence>MIPQPKPFLRFDDWLAAERASLDGRTEYSDGEVFAMAGASEAHNLIVANVIRELGNQFKGRPCVVYPSDMKVRVETTRTGAYPDVMVVCGPRTFLDESRDVLTNPTLIIEVLSDSTEAWDRGGKFAAYRSLPSLRAFLLLSQRAMQAESFVRADDDTWTLRAFSGPDAVVPLAAAEASLQLREVYDKVDLPLGVTPVGPG</sequence>
<gene>
    <name evidence="2" type="ORF">THSYN_19220</name>
</gene>
<name>A0A2K8UCS1_9GAMM</name>
<accession>A0A2K8UCS1</accession>
<proteinExistence type="predicted"/>
<dbReference type="OrthoDB" id="26750at2"/>
<dbReference type="Proteomes" id="UP000232638">
    <property type="component" value="Chromosome"/>
</dbReference>
<dbReference type="Gene3D" id="3.90.1570.10">
    <property type="entry name" value="tt1808, chain A"/>
    <property type="match status" value="1"/>
</dbReference>
<reference evidence="2 3" key="1">
    <citation type="submission" date="2017-03" db="EMBL/GenBank/DDBJ databases">
        <title>Complete genome sequence of Candidatus 'Thiodictyon syntrophicum' sp. nov. strain Cad16T, a photolithoautotroph purple sulfur bacterium isolated from an alpine meromictic lake.</title>
        <authorList>
            <person name="Luedin S.M."/>
            <person name="Pothier J.F."/>
            <person name="Danza F."/>
            <person name="Storelli N."/>
            <person name="Wittwer M."/>
            <person name="Tonolla M."/>
        </authorList>
    </citation>
    <scope>NUCLEOTIDE SEQUENCE [LARGE SCALE GENOMIC DNA]</scope>
    <source>
        <strain evidence="2 3">Cad16T</strain>
    </source>
</reference>
<evidence type="ECO:0000313" key="3">
    <source>
        <dbReference type="Proteomes" id="UP000232638"/>
    </source>
</evidence>
<keyword evidence="3" id="KW-1185">Reference proteome</keyword>
<dbReference type="SUPFAM" id="SSF52980">
    <property type="entry name" value="Restriction endonuclease-like"/>
    <property type="match status" value="1"/>
</dbReference>
<dbReference type="AlphaFoldDB" id="A0A2K8UCS1"/>
<dbReference type="PANTHER" id="PTHR36558">
    <property type="entry name" value="GLR1098 PROTEIN"/>
    <property type="match status" value="1"/>
</dbReference>
<organism evidence="2 3">
    <name type="scientific">Candidatus Thiodictyon syntrophicum</name>
    <dbReference type="NCBI Taxonomy" id="1166950"/>
    <lineage>
        <taxon>Bacteria</taxon>
        <taxon>Pseudomonadati</taxon>
        <taxon>Pseudomonadota</taxon>
        <taxon>Gammaproteobacteria</taxon>
        <taxon>Chromatiales</taxon>
        <taxon>Chromatiaceae</taxon>
        <taxon>Thiodictyon</taxon>
    </lineage>
</organism>
<dbReference type="EMBL" id="CP020370">
    <property type="protein sequence ID" value="AUB82861.1"/>
    <property type="molecule type" value="Genomic_DNA"/>
</dbReference>
<evidence type="ECO:0000259" key="1">
    <source>
        <dbReference type="Pfam" id="PF05685"/>
    </source>
</evidence>
<dbReference type="InterPro" id="IPR008538">
    <property type="entry name" value="Uma2"/>
</dbReference>
<dbReference type="CDD" id="cd06260">
    <property type="entry name" value="DUF820-like"/>
    <property type="match status" value="1"/>
</dbReference>
<feature type="domain" description="Putative restriction endonuclease" evidence="1">
    <location>
        <begin position="22"/>
        <end position="175"/>
    </location>
</feature>
<dbReference type="RefSeq" id="WP_100920567.1">
    <property type="nucleotide sequence ID" value="NZ_CP020370.1"/>
</dbReference>